<keyword evidence="2" id="KW-1185">Reference proteome</keyword>
<sequence length="142" mass="15616">MPPVFLLHSIMAARTRRSSLARQQLLLRAPSEQTLLSVKSVVKVQQGGPVERPVPGKEWGLILPVDVTDTSQAGNRFDSPAISEDLACSDNILALVPEGTVPAAIQESARRRVKGIQNDTPTAYGSFMFFAVWRKRSYGCYM</sequence>
<evidence type="ECO:0000313" key="2">
    <source>
        <dbReference type="Proteomes" id="UP000186817"/>
    </source>
</evidence>
<protein>
    <submittedName>
        <fullName evidence="1">Uncharacterized protein</fullName>
    </submittedName>
</protein>
<evidence type="ECO:0000313" key="1">
    <source>
        <dbReference type="EMBL" id="OLP97500.1"/>
    </source>
</evidence>
<dbReference type="Proteomes" id="UP000186817">
    <property type="component" value="Unassembled WGS sequence"/>
</dbReference>
<gene>
    <name evidence="1" type="ORF">AK812_SmicGene20176</name>
</gene>
<dbReference type="EMBL" id="LSRX01000430">
    <property type="protein sequence ID" value="OLP97500.1"/>
    <property type="molecule type" value="Genomic_DNA"/>
</dbReference>
<comment type="caution">
    <text evidence="1">The sequence shown here is derived from an EMBL/GenBank/DDBJ whole genome shotgun (WGS) entry which is preliminary data.</text>
</comment>
<name>A0A1Q9DQP4_SYMMI</name>
<proteinExistence type="predicted"/>
<dbReference type="AlphaFoldDB" id="A0A1Q9DQP4"/>
<reference evidence="1 2" key="1">
    <citation type="submission" date="2016-02" db="EMBL/GenBank/DDBJ databases">
        <title>Genome analysis of coral dinoflagellate symbionts highlights evolutionary adaptations to a symbiotic lifestyle.</title>
        <authorList>
            <person name="Aranda M."/>
            <person name="Li Y."/>
            <person name="Liew Y.J."/>
            <person name="Baumgarten S."/>
            <person name="Simakov O."/>
            <person name="Wilson M."/>
            <person name="Piel J."/>
            <person name="Ashoor H."/>
            <person name="Bougouffa S."/>
            <person name="Bajic V.B."/>
            <person name="Ryu T."/>
            <person name="Ravasi T."/>
            <person name="Bayer T."/>
            <person name="Micklem G."/>
            <person name="Kim H."/>
            <person name="Bhak J."/>
            <person name="Lajeunesse T.C."/>
            <person name="Voolstra C.R."/>
        </authorList>
    </citation>
    <scope>NUCLEOTIDE SEQUENCE [LARGE SCALE GENOMIC DNA]</scope>
    <source>
        <strain evidence="1 2">CCMP2467</strain>
    </source>
</reference>
<organism evidence="1 2">
    <name type="scientific">Symbiodinium microadriaticum</name>
    <name type="common">Dinoflagellate</name>
    <name type="synonym">Zooxanthella microadriatica</name>
    <dbReference type="NCBI Taxonomy" id="2951"/>
    <lineage>
        <taxon>Eukaryota</taxon>
        <taxon>Sar</taxon>
        <taxon>Alveolata</taxon>
        <taxon>Dinophyceae</taxon>
        <taxon>Suessiales</taxon>
        <taxon>Symbiodiniaceae</taxon>
        <taxon>Symbiodinium</taxon>
    </lineage>
</organism>
<accession>A0A1Q9DQP4</accession>